<gene>
    <name evidence="2" type="ORF">EV386_0275</name>
</gene>
<dbReference type="AlphaFoldDB" id="A0A4Q7LYS2"/>
<dbReference type="EMBL" id="SGWX01000001">
    <property type="protein sequence ID" value="RZS60034.1"/>
    <property type="molecule type" value="Genomic_DNA"/>
</dbReference>
<accession>A0A4Q7LYS2</accession>
<dbReference type="Proteomes" id="UP000293852">
    <property type="component" value="Unassembled WGS sequence"/>
</dbReference>
<dbReference type="InterPro" id="IPR002145">
    <property type="entry name" value="CopG"/>
</dbReference>
<dbReference type="GO" id="GO:0006355">
    <property type="term" value="P:regulation of DNA-templated transcription"/>
    <property type="evidence" value="ECO:0007669"/>
    <property type="project" value="InterPro"/>
</dbReference>
<keyword evidence="3" id="KW-1185">Reference proteome</keyword>
<dbReference type="Pfam" id="PF01402">
    <property type="entry name" value="RHH_1"/>
    <property type="match status" value="1"/>
</dbReference>
<dbReference type="RefSeq" id="WP_130411642.1">
    <property type="nucleotide sequence ID" value="NZ_SGWX01000001.1"/>
</dbReference>
<evidence type="ECO:0000259" key="1">
    <source>
        <dbReference type="Pfam" id="PF01402"/>
    </source>
</evidence>
<evidence type="ECO:0000313" key="3">
    <source>
        <dbReference type="Proteomes" id="UP000293852"/>
    </source>
</evidence>
<dbReference type="OrthoDB" id="4426404at2"/>
<comment type="caution">
    <text evidence="2">The sequence shown here is derived from an EMBL/GenBank/DDBJ whole genome shotgun (WGS) entry which is preliminary data.</text>
</comment>
<feature type="domain" description="Ribbon-helix-helix protein CopG" evidence="1">
    <location>
        <begin position="4"/>
        <end position="40"/>
    </location>
</feature>
<sequence>MAMTLRLTPAEDAALERAAQRRGISKQEAARDAVRRYAEDDEQFAALVAKGIDRYKDALDRLAQGA</sequence>
<reference evidence="2 3" key="1">
    <citation type="submission" date="2019-02" db="EMBL/GenBank/DDBJ databases">
        <title>Sequencing the genomes of 1000 actinobacteria strains.</title>
        <authorList>
            <person name="Klenk H.-P."/>
        </authorList>
    </citation>
    <scope>NUCLEOTIDE SEQUENCE [LARGE SCALE GENOMIC DNA]</scope>
    <source>
        <strain evidence="2 3">DSM 16932</strain>
    </source>
</reference>
<organism evidence="2 3">
    <name type="scientific">Xylanimonas ulmi</name>
    <dbReference type="NCBI Taxonomy" id="228973"/>
    <lineage>
        <taxon>Bacteria</taxon>
        <taxon>Bacillati</taxon>
        <taxon>Actinomycetota</taxon>
        <taxon>Actinomycetes</taxon>
        <taxon>Micrococcales</taxon>
        <taxon>Promicromonosporaceae</taxon>
        <taxon>Xylanimonas</taxon>
    </lineage>
</organism>
<protein>
    <submittedName>
        <fullName evidence="2">Ribbon-helix-helix CopG family protein</fullName>
    </submittedName>
</protein>
<evidence type="ECO:0000313" key="2">
    <source>
        <dbReference type="EMBL" id="RZS60034.1"/>
    </source>
</evidence>
<name>A0A4Q7LYS2_9MICO</name>
<proteinExistence type="predicted"/>